<reference evidence="2 3" key="1">
    <citation type="submission" date="2020-06" db="EMBL/GenBank/DDBJ databases">
        <authorList>
            <person name="Li R."/>
            <person name="Bekaert M."/>
        </authorList>
    </citation>
    <scope>NUCLEOTIDE SEQUENCE [LARGE SCALE GENOMIC DNA]</scope>
    <source>
        <strain evidence="3">wild</strain>
    </source>
</reference>
<evidence type="ECO:0000313" key="2">
    <source>
        <dbReference type="EMBL" id="CAC5394604.1"/>
    </source>
</evidence>
<evidence type="ECO:0000313" key="3">
    <source>
        <dbReference type="Proteomes" id="UP000507470"/>
    </source>
</evidence>
<feature type="compositionally biased region" description="Polar residues" evidence="1">
    <location>
        <begin position="439"/>
        <end position="454"/>
    </location>
</feature>
<organism evidence="2 3">
    <name type="scientific">Mytilus coruscus</name>
    <name type="common">Sea mussel</name>
    <dbReference type="NCBI Taxonomy" id="42192"/>
    <lineage>
        <taxon>Eukaryota</taxon>
        <taxon>Metazoa</taxon>
        <taxon>Spiralia</taxon>
        <taxon>Lophotrochozoa</taxon>
        <taxon>Mollusca</taxon>
        <taxon>Bivalvia</taxon>
        <taxon>Autobranchia</taxon>
        <taxon>Pteriomorphia</taxon>
        <taxon>Mytilida</taxon>
        <taxon>Mytiloidea</taxon>
        <taxon>Mytilidae</taxon>
        <taxon>Mytilinae</taxon>
        <taxon>Mytilus</taxon>
    </lineage>
</organism>
<feature type="region of interest" description="Disordered" evidence="1">
    <location>
        <begin position="77"/>
        <end position="113"/>
    </location>
</feature>
<dbReference type="EMBL" id="CACVKT020005320">
    <property type="protein sequence ID" value="CAC5394604.1"/>
    <property type="molecule type" value="Genomic_DNA"/>
</dbReference>
<dbReference type="AlphaFoldDB" id="A0A6J8CHY7"/>
<evidence type="ECO:0000256" key="1">
    <source>
        <dbReference type="SAM" id="MobiDB-lite"/>
    </source>
</evidence>
<gene>
    <name evidence="2" type="ORF">MCOR_29336</name>
</gene>
<proteinExistence type="predicted"/>
<protein>
    <submittedName>
        <fullName evidence="2">Uncharacterized protein</fullName>
    </submittedName>
</protein>
<feature type="region of interest" description="Disordered" evidence="1">
    <location>
        <begin position="400"/>
        <end position="469"/>
    </location>
</feature>
<name>A0A6J8CHY7_MYTCO</name>
<dbReference type="Proteomes" id="UP000507470">
    <property type="component" value="Unassembled WGS sequence"/>
</dbReference>
<feature type="compositionally biased region" description="Basic and acidic residues" evidence="1">
    <location>
        <begin position="78"/>
        <end position="90"/>
    </location>
</feature>
<sequence>MICQHKKKCSSSQHRTTELVDEMFSRSNCSVDKQNINLNELHIMSMMSDSEEKLDDLHQSILSLCGADVTVIEVNNDSPRKSESQVKGSEESNALVPDIGKSPSKSESSNLYSCSEFDTVDETSCSDDMYTTTSEEMSGWSPPKSIGKSELLLMHTMDETDGDVTTLDGLKQIQNKTQNKTENFGKGAMSYTPALGLSPIKDFEKDPGFLPSEPATPSFLDSGKFSKFAQSTPLHAALTKVVASDNQSEQIENRTESESKKFAKSGSKKISMFQNDESELSNMDFDELLSNTFKLCKGSDDDWDKFLRDTKMLTRRSPSFDHEVNEEDSEKQIEDKTGLKEWKVLYANTDTQGQSAEKQKTSTIYNTQMDESQLDTTIIEKNETLDSKKSKIYENMFDISKQQNKIETPDDNERRKDENSGAKETASDLKGSGAAHKNLSMSKDSNQSCIPSTSKDPDQSYIPASSKGQEHNLSKINIESFFSNEFKSTEQGRFSNLTTSLLSDIDITEDESELDVSEDVLGLNNFTYSEADDIDLDDEDEDTLLDETITDLPESIKNKYKLQEQVSILIQADKTIDQNKTVCKKEVAIAPTDVNKNLMKTSHDDNKEKSLDQIEKGEKVDGEIKETEVKVTDEERPEIEKVTGKIDYEAERKYFDIQSPEVRDIINQWESKGIQDPDTNLSFASNIRSRNLKKKGMLEGTHLTCIWLQESVDAEKNCSSPMKKRQKLDSEAHTRQDIMNLEQEFDEIQFRHQASLNGLLQEWEYEKQNLEGRKKQLRCRQMMEMKENYVRFRFVNIPMFKMNVMRLHDEHSQQLMTCKAMCDAELEKIRHIFQRREFDIERNFNHRKAQLRSLIEQIKHVKSDGKYGLHVTAQFVKGPCRSNKLTRSLVEVYVPAAVAKCILREDETFDSFYKYA</sequence>
<dbReference type="OrthoDB" id="6149372at2759"/>
<accession>A0A6J8CHY7</accession>
<keyword evidence="3" id="KW-1185">Reference proteome</keyword>
<feature type="compositionally biased region" description="Basic and acidic residues" evidence="1">
    <location>
        <begin position="407"/>
        <end position="427"/>
    </location>
</feature>
<feature type="compositionally biased region" description="Polar residues" evidence="1">
    <location>
        <begin position="103"/>
        <end position="113"/>
    </location>
</feature>